<dbReference type="SUPFAM" id="SSF74942">
    <property type="entry name" value="YhbC-like, C-terminal domain"/>
    <property type="match status" value="1"/>
</dbReference>
<dbReference type="HAMAP" id="MF_01077">
    <property type="entry name" value="RimP"/>
    <property type="match status" value="1"/>
</dbReference>
<feature type="domain" description="Ribosome maturation factor RimP N-terminal" evidence="4">
    <location>
        <begin position="13"/>
        <end position="86"/>
    </location>
</feature>
<comment type="subcellular location">
    <subcellularLocation>
        <location evidence="3">Cytoplasm</location>
    </subcellularLocation>
</comment>
<dbReference type="PANTHER" id="PTHR33867">
    <property type="entry name" value="RIBOSOME MATURATION FACTOR RIMP"/>
    <property type="match status" value="1"/>
</dbReference>
<dbReference type="RefSeq" id="WP_310912062.1">
    <property type="nucleotide sequence ID" value="NZ_JAVLVT010000003.1"/>
</dbReference>
<dbReference type="InterPro" id="IPR035956">
    <property type="entry name" value="RimP_N_sf"/>
</dbReference>
<comment type="function">
    <text evidence="3">Required for maturation of 30S ribosomal subunits.</text>
</comment>
<accession>A0ABU2H5I2</accession>
<keyword evidence="7" id="KW-1185">Reference proteome</keyword>
<evidence type="ECO:0000256" key="3">
    <source>
        <dbReference type="HAMAP-Rule" id="MF_01077"/>
    </source>
</evidence>
<comment type="caution">
    <text evidence="6">The sequence shown here is derived from an EMBL/GenBank/DDBJ whole genome shotgun (WGS) entry which is preliminary data.</text>
</comment>
<dbReference type="InterPro" id="IPR036847">
    <property type="entry name" value="RimP_C_sf"/>
</dbReference>
<evidence type="ECO:0000256" key="1">
    <source>
        <dbReference type="ARBA" id="ARBA00022490"/>
    </source>
</evidence>
<gene>
    <name evidence="3 6" type="primary">rimP</name>
    <name evidence="6" type="ORF">RIF23_09660</name>
</gene>
<dbReference type="SUPFAM" id="SSF75420">
    <property type="entry name" value="YhbC-like, N-terminal domain"/>
    <property type="match status" value="1"/>
</dbReference>
<dbReference type="PANTHER" id="PTHR33867:SF1">
    <property type="entry name" value="RIBOSOME MATURATION FACTOR RIMP"/>
    <property type="match status" value="1"/>
</dbReference>
<keyword evidence="1 3" id="KW-0963">Cytoplasm</keyword>
<evidence type="ECO:0000259" key="5">
    <source>
        <dbReference type="Pfam" id="PF17384"/>
    </source>
</evidence>
<dbReference type="Pfam" id="PF17384">
    <property type="entry name" value="DUF150_C"/>
    <property type="match status" value="1"/>
</dbReference>
<dbReference type="NCBIfam" id="NF000930">
    <property type="entry name" value="PRK00092.2-2"/>
    <property type="match status" value="1"/>
</dbReference>
<dbReference type="Gene3D" id="3.30.300.70">
    <property type="entry name" value="RimP-like superfamily, N-terminal"/>
    <property type="match status" value="1"/>
</dbReference>
<dbReference type="InterPro" id="IPR028989">
    <property type="entry name" value="RimP_N"/>
</dbReference>
<dbReference type="Pfam" id="PF02576">
    <property type="entry name" value="RimP_N"/>
    <property type="match status" value="1"/>
</dbReference>
<protein>
    <recommendedName>
        <fullName evidence="3">Ribosome maturation factor RimP</fullName>
    </recommendedName>
</protein>
<sequence>MDAQNRRDRLTQLLEPVLAEVGLDLEELEITPAGKRQVLRLVVDADGGVGVDTIGEVSQTISSLLDGSDVMGTKPYLLEVTSPGVDRPLTQQRHWRRAVGRLVRVALSAGETVEGRVVAADESGVTLDRAGQEHVYSYEELGDGQVQVELRRGRSSGPNPDTTAAD</sequence>
<feature type="domain" description="Ribosome maturation factor RimP C-terminal" evidence="5">
    <location>
        <begin position="89"/>
        <end position="134"/>
    </location>
</feature>
<dbReference type="EMBL" id="JAVLVT010000003">
    <property type="protein sequence ID" value="MDS1270562.1"/>
    <property type="molecule type" value="Genomic_DNA"/>
</dbReference>
<organism evidence="6 7">
    <name type="scientific">Lipingzhangella rawalii</name>
    <dbReference type="NCBI Taxonomy" id="2055835"/>
    <lineage>
        <taxon>Bacteria</taxon>
        <taxon>Bacillati</taxon>
        <taxon>Actinomycetota</taxon>
        <taxon>Actinomycetes</taxon>
        <taxon>Streptosporangiales</taxon>
        <taxon>Nocardiopsidaceae</taxon>
        <taxon>Lipingzhangella</taxon>
    </lineage>
</organism>
<reference evidence="7" key="1">
    <citation type="submission" date="2023-07" db="EMBL/GenBank/DDBJ databases">
        <title>Novel species in the genus Lipingzhangella isolated from Sambhar Salt Lake.</title>
        <authorList>
            <person name="Jiya N."/>
            <person name="Kajale S."/>
            <person name="Sharma A."/>
        </authorList>
    </citation>
    <scope>NUCLEOTIDE SEQUENCE [LARGE SCALE GENOMIC DNA]</scope>
    <source>
        <strain evidence="7">LS1_29</strain>
    </source>
</reference>
<dbReference type="InterPro" id="IPR028998">
    <property type="entry name" value="RimP_C"/>
</dbReference>
<dbReference type="InterPro" id="IPR003728">
    <property type="entry name" value="Ribosome_maturation_RimP"/>
</dbReference>
<evidence type="ECO:0000259" key="4">
    <source>
        <dbReference type="Pfam" id="PF02576"/>
    </source>
</evidence>
<keyword evidence="2 3" id="KW-0690">Ribosome biogenesis</keyword>
<proteinExistence type="inferred from homology"/>
<evidence type="ECO:0000313" key="6">
    <source>
        <dbReference type="EMBL" id="MDS1270562.1"/>
    </source>
</evidence>
<comment type="similarity">
    <text evidence="3">Belongs to the RimP family.</text>
</comment>
<dbReference type="Proteomes" id="UP001250214">
    <property type="component" value="Unassembled WGS sequence"/>
</dbReference>
<evidence type="ECO:0000313" key="7">
    <source>
        <dbReference type="Proteomes" id="UP001250214"/>
    </source>
</evidence>
<name>A0ABU2H5I2_9ACTN</name>
<dbReference type="CDD" id="cd01734">
    <property type="entry name" value="YlxS_C"/>
    <property type="match status" value="1"/>
</dbReference>
<evidence type="ECO:0000256" key="2">
    <source>
        <dbReference type="ARBA" id="ARBA00022517"/>
    </source>
</evidence>